<keyword evidence="1" id="KW-0812">Transmembrane</keyword>
<feature type="transmembrane region" description="Helical" evidence="1">
    <location>
        <begin position="107"/>
        <end position="125"/>
    </location>
</feature>
<proteinExistence type="predicted"/>
<dbReference type="AlphaFoldDB" id="A0A1H9F817"/>
<dbReference type="RefSeq" id="WP_074721327.1">
    <property type="nucleotide sequence ID" value="NZ_CBCRVS010000001.1"/>
</dbReference>
<dbReference type="Proteomes" id="UP000183658">
    <property type="component" value="Unassembled WGS sequence"/>
</dbReference>
<evidence type="ECO:0000256" key="1">
    <source>
        <dbReference type="SAM" id="Phobius"/>
    </source>
</evidence>
<gene>
    <name evidence="2" type="ORF">SAMN05444355_10292</name>
</gene>
<evidence type="ECO:0000313" key="3">
    <source>
        <dbReference type="Proteomes" id="UP000183658"/>
    </source>
</evidence>
<accession>A0A1H9F817</accession>
<keyword evidence="1" id="KW-1133">Transmembrane helix</keyword>
<dbReference type="OrthoDB" id="1442507at2"/>
<evidence type="ECO:0000313" key="2">
    <source>
        <dbReference type="EMBL" id="SEQ33428.1"/>
    </source>
</evidence>
<name>A0A1H9F817_FLAFI</name>
<reference evidence="3" key="1">
    <citation type="submission" date="2016-10" db="EMBL/GenBank/DDBJ databases">
        <authorList>
            <person name="Varghese N."/>
            <person name="Submissions S."/>
        </authorList>
    </citation>
    <scope>NUCLEOTIDE SEQUENCE [LARGE SCALE GENOMIC DNA]</scope>
    <source>
        <strain evidence="3">DSM 15719</strain>
    </source>
</reference>
<keyword evidence="3" id="KW-1185">Reference proteome</keyword>
<keyword evidence="1" id="KW-0472">Membrane</keyword>
<dbReference type="EMBL" id="FOFZ01000002">
    <property type="protein sequence ID" value="SEQ33428.1"/>
    <property type="molecule type" value="Genomic_DNA"/>
</dbReference>
<sequence>MHEKIDKQMDNLVKKVILKASLETPSFDFTAQIMTQLAAKKQSESTIYKPLISRTVWIAIFVGFVVLIAYSFFGMQQESQNWILDFGVLTYSSIFDQLPEITVSKTVSYALVSLSIMVLIQVSVLKDYLDKRFEN</sequence>
<feature type="transmembrane region" description="Helical" evidence="1">
    <location>
        <begin position="51"/>
        <end position="73"/>
    </location>
</feature>
<protein>
    <submittedName>
        <fullName evidence="2">Uncharacterized protein</fullName>
    </submittedName>
</protein>
<organism evidence="2 3">
    <name type="scientific">Flavobacterium frigoris</name>
    <dbReference type="NCBI Taxonomy" id="229204"/>
    <lineage>
        <taxon>Bacteria</taxon>
        <taxon>Pseudomonadati</taxon>
        <taxon>Bacteroidota</taxon>
        <taxon>Flavobacteriia</taxon>
        <taxon>Flavobacteriales</taxon>
        <taxon>Flavobacteriaceae</taxon>
        <taxon>Flavobacterium</taxon>
    </lineage>
</organism>